<organism evidence="3">
    <name type="scientific">Bradyrhizobium diazoefficiens</name>
    <dbReference type="NCBI Taxonomy" id="1355477"/>
    <lineage>
        <taxon>Bacteria</taxon>
        <taxon>Pseudomonadati</taxon>
        <taxon>Pseudomonadota</taxon>
        <taxon>Alphaproteobacteria</taxon>
        <taxon>Hyphomicrobiales</taxon>
        <taxon>Nitrobacteraceae</taxon>
        <taxon>Bradyrhizobium</taxon>
    </lineage>
</organism>
<dbReference type="EMBL" id="AP023097">
    <property type="protein sequence ID" value="BCE71255.1"/>
    <property type="molecule type" value="Genomic_DNA"/>
</dbReference>
<dbReference type="AlphaFoldDB" id="A0A809XNS0"/>
<accession>A0A809XNS0</accession>
<dbReference type="InterPro" id="IPR046847">
    <property type="entry name" value="Xre-like_HTH"/>
</dbReference>
<dbReference type="InterPro" id="IPR024467">
    <property type="entry name" value="Xre/MbcA/ParS-like_toxin-bd"/>
</dbReference>
<dbReference type="Pfam" id="PF20432">
    <property type="entry name" value="Xre-like-HTH"/>
    <property type="match status" value="1"/>
</dbReference>
<feature type="domain" description="Antitoxin Xre/MbcA/ParS-like toxin-binding" evidence="1">
    <location>
        <begin position="76"/>
        <end position="128"/>
    </location>
</feature>
<evidence type="ECO:0008006" key="5">
    <source>
        <dbReference type="Google" id="ProtNLM"/>
    </source>
</evidence>
<evidence type="ECO:0000259" key="1">
    <source>
        <dbReference type="Pfam" id="PF09722"/>
    </source>
</evidence>
<sequence length="128" mass="14097">MSPAATPAETSANASPSRALDVFFKIADAWKLSIDQQITLLGAPARSTFYKWKKEGGLLSTDTEDRISHLAAIYKALQIVVPDPHAADTWIERPNKYFGNRTALDVMLDGKLTDIYAVRVYLDAQRGG</sequence>
<dbReference type="Pfam" id="PF09722">
    <property type="entry name" value="Xre_MbcA_ParS_C"/>
    <property type="match status" value="1"/>
</dbReference>
<protein>
    <recommendedName>
        <fullName evidence="5">DUF2384 domain-containing protein</fullName>
    </recommendedName>
</protein>
<reference evidence="3" key="1">
    <citation type="submission" date="2020-05" db="EMBL/GenBank/DDBJ databases">
        <title>Complete genome sequence of Bradyrhizobium diazoefficiens XF2 isolated from soybean nodule.</title>
        <authorList>
            <person name="Noda R."/>
            <person name="Kakizaki K."/>
            <person name="Minamisawa K."/>
        </authorList>
    </citation>
    <scope>NUCLEOTIDE SEQUENCE</scope>
    <source>
        <strain evidence="3">XF2</strain>
    </source>
</reference>
<feature type="domain" description="Antitoxin Xre-like helix-turn-helix" evidence="2">
    <location>
        <begin position="18"/>
        <end position="71"/>
    </location>
</feature>
<evidence type="ECO:0000313" key="4">
    <source>
        <dbReference type="EMBL" id="BCE71255.1"/>
    </source>
</evidence>
<dbReference type="GO" id="GO:0003677">
    <property type="term" value="F:DNA binding"/>
    <property type="evidence" value="ECO:0007669"/>
    <property type="project" value="InterPro"/>
</dbReference>
<evidence type="ECO:0000259" key="2">
    <source>
        <dbReference type="Pfam" id="PF20432"/>
    </source>
</evidence>
<evidence type="ECO:0000313" key="3">
    <source>
        <dbReference type="EMBL" id="BCE27568.1"/>
    </source>
</evidence>
<reference evidence="4" key="2">
    <citation type="submission" date="2020-05" db="EMBL/GenBank/DDBJ databases">
        <title>Complete genome sequence of Bradyrhizobium diazoefficiens XF8 isolated from soybean nodule.</title>
        <authorList>
            <person name="Noda R."/>
            <person name="Kakizaki K."/>
            <person name="Minamisawa K."/>
        </authorList>
    </citation>
    <scope>NUCLEOTIDE SEQUENCE</scope>
    <source>
        <strain evidence="4">XF8</strain>
    </source>
</reference>
<name>A0A809XNS0_9BRAD</name>
<dbReference type="RefSeq" id="WP_110115905.1">
    <property type="nucleotide sequence ID" value="NZ_CP029603.2"/>
</dbReference>
<proteinExistence type="predicted"/>
<gene>
    <name evidence="3" type="ORF">XF2B_13370</name>
    <name evidence="4" type="ORF">XF8B_13660</name>
</gene>
<dbReference type="EMBL" id="AP023092">
    <property type="protein sequence ID" value="BCE27568.1"/>
    <property type="molecule type" value="Genomic_DNA"/>
</dbReference>